<dbReference type="Pfam" id="PF13847">
    <property type="entry name" value="Methyltransf_31"/>
    <property type="match status" value="1"/>
</dbReference>
<dbReference type="InterPro" id="IPR002110">
    <property type="entry name" value="Ankyrin_rpt"/>
</dbReference>
<dbReference type="InterPro" id="IPR039195">
    <property type="entry name" value="ANKRD40"/>
</dbReference>
<dbReference type="Proteomes" id="UP001057474">
    <property type="component" value="Chromosome"/>
</dbReference>
<feature type="repeat" description="ANK" evidence="1">
    <location>
        <begin position="57"/>
        <end position="89"/>
    </location>
</feature>
<dbReference type="SUPFAM" id="SSF53335">
    <property type="entry name" value="S-adenosyl-L-methionine-dependent methyltransferases"/>
    <property type="match status" value="1"/>
</dbReference>
<keyword evidence="3" id="KW-0489">Methyltransferase</keyword>
<evidence type="ECO:0000259" key="2">
    <source>
        <dbReference type="Pfam" id="PF13847"/>
    </source>
</evidence>
<keyword evidence="1" id="KW-0040">ANK repeat</keyword>
<dbReference type="InterPro" id="IPR036770">
    <property type="entry name" value="Ankyrin_rpt-contain_sf"/>
</dbReference>
<dbReference type="PANTHER" id="PTHR24192:SF3">
    <property type="entry name" value="ANKYRIN REPEAT DOMAIN 40"/>
    <property type="match status" value="1"/>
</dbReference>
<evidence type="ECO:0000313" key="4">
    <source>
        <dbReference type="Proteomes" id="UP001057474"/>
    </source>
</evidence>
<reference evidence="3" key="1">
    <citation type="submission" date="2021-03" db="EMBL/GenBank/DDBJ databases">
        <title>Legionella lytica PCM 2298.</title>
        <authorList>
            <person name="Koper P."/>
        </authorList>
    </citation>
    <scope>NUCLEOTIDE SEQUENCE</scope>
    <source>
        <strain evidence="3">PCM 2298</strain>
    </source>
</reference>
<evidence type="ECO:0000313" key="3">
    <source>
        <dbReference type="EMBL" id="USQ14874.1"/>
    </source>
</evidence>
<gene>
    <name evidence="3" type="ORF">J2N86_06130</name>
</gene>
<sequence>MPTFFHNSKYSSEPNLRLRQAAAVGDLKEVQELLKSANLKIDDAQTGTNPKTNQPFSGSTALHQAVKNNHLQIAFKLIAAGWEPRKLNVAKESAYSLAKDDGFRAQMLMLQRITYLYKALNLHGRFENNNEPLRVLSLACGLSYEALALEAIFKDKEVTFTGIDVDESMCTASHGLCQNIPGADIIQQDATDLEKLKSNTENQRFDLVILRQPDIFNRRAVFEKILVNIIPEMIKSDGILMVSTYHKEELSEVNTLLLKNFDNVKKSYAFLDSKDVFIVENVALTPDKYSLLFTCNKELKLTIESSLNKVARFMT</sequence>
<evidence type="ECO:0000256" key="1">
    <source>
        <dbReference type="PROSITE-ProRule" id="PRU00023"/>
    </source>
</evidence>
<dbReference type="RefSeq" id="WP_252581807.1">
    <property type="nucleotide sequence ID" value="NZ_CP071527.1"/>
</dbReference>
<accession>A0ABY4YB78</accession>
<dbReference type="InterPro" id="IPR025714">
    <property type="entry name" value="Methyltranfer_dom"/>
</dbReference>
<dbReference type="SUPFAM" id="SSF48403">
    <property type="entry name" value="Ankyrin repeat"/>
    <property type="match status" value="1"/>
</dbReference>
<organism evidence="3 4">
    <name type="scientific">Legionella lytica</name>
    <dbReference type="NCBI Taxonomy" id="96232"/>
    <lineage>
        <taxon>Bacteria</taxon>
        <taxon>Pseudomonadati</taxon>
        <taxon>Pseudomonadota</taxon>
        <taxon>Gammaproteobacteria</taxon>
        <taxon>Legionellales</taxon>
        <taxon>Legionellaceae</taxon>
        <taxon>Legionella</taxon>
    </lineage>
</organism>
<dbReference type="Pfam" id="PF00023">
    <property type="entry name" value="Ank"/>
    <property type="match status" value="1"/>
</dbReference>
<protein>
    <submittedName>
        <fullName evidence="3">Methyltransferase domain-containing protein</fullName>
    </submittedName>
</protein>
<proteinExistence type="predicted"/>
<keyword evidence="3" id="KW-0808">Transferase</keyword>
<dbReference type="PANTHER" id="PTHR24192">
    <property type="entry name" value="ANKYRIN REPEAT DOMAIN 40"/>
    <property type="match status" value="1"/>
</dbReference>
<dbReference type="PROSITE" id="PS50088">
    <property type="entry name" value="ANK_REPEAT"/>
    <property type="match status" value="1"/>
</dbReference>
<feature type="domain" description="Methyltransferase" evidence="2">
    <location>
        <begin position="133"/>
        <end position="252"/>
    </location>
</feature>
<dbReference type="GO" id="GO:0032259">
    <property type="term" value="P:methylation"/>
    <property type="evidence" value="ECO:0007669"/>
    <property type="project" value="UniProtKB-KW"/>
</dbReference>
<name>A0ABY4YB78_9GAMM</name>
<dbReference type="GO" id="GO:0008168">
    <property type="term" value="F:methyltransferase activity"/>
    <property type="evidence" value="ECO:0007669"/>
    <property type="project" value="UniProtKB-KW"/>
</dbReference>
<dbReference type="Gene3D" id="1.25.40.20">
    <property type="entry name" value="Ankyrin repeat-containing domain"/>
    <property type="match status" value="1"/>
</dbReference>
<dbReference type="Gene3D" id="3.40.50.150">
    <property type="entry name" value="Vaccinia Virus protein VP39"/>
    <property type="match status" value="1"/>
</dbReference>
<keyword evidence="4" id="KW-1185">Reference proteome</keyword>
<dbReference type="InterPro" id="IPR029063">
    <property type="entry name" value="SAM-dependent_MTases_sf"/>
</dbReference>
<dbReference type="PROSITE" id="PS50297">
    <property type="entry name" value="ANK_REP_REGION"/>
    <property type="match status" value="1"/>
</dbReference>
<dbReference type="EMBL" id="CP071527">
    <property type="protein sequence ID" value="USQ14874.1"/>
    <property type="molecule type" value="Genomic_DNA"/>
</dbReference>